<accession>A0A1T3P695</accession>
<dbReference type="RefSeq" id="WP_078978820.1">
    <property type="nucleotide sequence ID" value="NZ_MWQN01000001.1"/>
</dbReference>
<reference evidence="1 2" key="1">
    <citation type="submission" date="2017-03" db="EMBL/GenBank/DDBJ databases">
        <title>Draft genome sequence of Streptomyces scabrisporus NF3, endophyte isolated from Amphipterygium adstringens.</title>
        <authorList>
            <person name="Vazquez M."/>
            <person name="Ceapa C.D."/>
            <person name="Rodriguez Luna D."/>
            <person name="Sanchez Esquivel S."/>
        </authorList>
    </citation>
    <scope>NUCLEOTIDE SEQUENCE [LARGE SCALE GENOMIC DNA]</scope>
    <source>
        <strain evidence="1 2">NF3</strain>
    </source>
</reference>
<evidence type="ECO:0000313" key="1">
    <source>
        <dbReference type="EMBL" id="OPC84522.1"/>
    </source>
</evidence>
<dbReference type="EMBL" id="MWQN01000001">
    <property type="protein sequence ID" value="OPC84522.1"/>
    <property type="molecule type" value="Genomic_DNA"/>
</dbReference>
<gene>
    <name evidence="1" type="ORF">B4N89_29570</name>
</gene>
<dbReference type="OrthoDB" id="3681656at2"/>
<keyword evidence="2" id="KW-1185">Reference proteome</keyword>
<protein>
    <submittedName>
        <fullName evidence="1">Uncharacterized protein</fullName>
    </submittedName>
</protein>
<comment type="caution">
    <text evidence="1">The sequence shown here is derived from an EMBL/GenBank/DDBJ whole genome shotgun (WGS) entry which is preliminary data.</text>
</comment>
<dbReference type="Proteomes" id="UP000190037">
    <property type="component" value="Unassembled WGS sequence"/>
</dbReference>
<dbReference type="AlphaFoldDB" id="A0A1T3P695"/>
<organism evidence="1 2">
    <name type="scientific">Embleya scabrispora</name>
    <dbReference type="NCBI Taxonomy" id="159449"/>
    <lineage>
        <taxon>Bacteria</taxon>
        <taxon>Bacillati</taxon>
        <taxon>Actinomycetota</taxon>
        <taxon>Actinomycetes</taxon>
        <taxon>Kitasatosporales</taxon>
        <taxon>Streptomycetaceae</taxon>
        <taxon>Embleya</taxon>
    </lineage>
</organism>
<name>A0A1T3P695_9ACTN</name>
<evidence type="ECO:0000313" key="2">
    <source>
        <dbReference type="Proteomes" id="UP000190037"/>
    </source>
</evidence>
<proteinExistence type="predicted"/>
<sequence length="249" mass="26109">MNTTMPFAGTSPHEDYTAAVERVAGQALGVLMDAGGAVVPAGFAAADLHTAQTLDPDADLPGLRVLGSDALAPHILCGTPVPTDRAEAAARAFAVFPPDAVGATPDTAWIVTWRDWATARTLTRFGLTVDVPVPGDGAQVADATSWQTWSVRMAQLSSLALPGLDGPIHTAAREGVEALSRGLVRAMLRRDYRTAARIARWLAWVAADGIPVPLDLAPLLRHVRLFGGGSTRTVLDTRIAQHVTGLEGS</sequence>
<dbReference type="STRING" id="159449.B4N89_29570"/>